<comment type="subcellular location">
    <subcellularLocation>
        <location evidence="1">Membrane</location>
    </subcellularLocation>
</comment>
<gene>
    <name evidence="7" type="ORF">FOTG_11429</name>
</gene>
<keyword evidence="2" id="KW-0808">Transferase</keyword>
<evidence type="ECO:0000256" key="1">
    <source>
        <dbReference type="ARBA" id="ARBA00004370"/>
    </source>
</evidence>
<dbReference type="PANTHER" id="PTHR48261:SF2">
    <property type="entry name" value="ACETYLGLUCOSAMINYLTRANSFERASE"/>
    <property type="match status" value="1"/>
</dbReference>
<feature type="domain" description="Glycosyl transferase 64" evidence="6">
    <location>
        <begin position="99"/>
        <end position="330"/>
    </location>
</feature>
<evidence type="ECO:0000256" key="3">
    <source>
        <dbReference type="ARBA" id="ARBA00023136"/>
    </source>
</evidence>
<dbReference type="Proteomes" id="UP000030701">
    <property type="component" value="Unassembled WGS sequence"/>
</dbReference>
<reference evidence="7" key="1">
    <citation type="submission" date="2011-11" db="EMBL/GenBank/DDBJ databases">
        <title>The Genome Sequence of Fusarium oxysporum Cotton.</title>
        <authorList>
            <consortium name="The Broad Institute Genome Sequencing Platform"/>
            <person name="Ma L.-J."/>
            <person name="Gale L.R."/>
            <person name="Schwartz D.C."/>
            <person name="Zhou S."/>
            <person name="Corby-Kistler H."/>
            <person name="Young S.K."/>
            <person name="Zeng Q."/>
            <person name="Gargeya S."/>
            <person name="Fitzgerald M."/>
            <person name="Haas B."/>
            <person name="Abouelleil A."/>
            <person name="Alvarado L."/>
            <person name="Arachchi H.M."/>
            <person name="Berlin A."/>
            <person name="Brown A."/>
            <person name="Chapman S.B."/>
            <person name="Chen Z."/>
            <person name="Dunbar C."/>
            <person name="Freedman E."/>
            <person name="Gearin G."/>
            <person name="Goldberg J."/>
            <person name="Griggs A."/>
            <person name="Gujja S."/>
            <person name="Heiman D."/>
            <person name="Howarth C."/>
            <person name="Larson L."/>
            <person name="Lui A."/>
            <person name="MacDonald P.J.P."/>
            <person name="Montmayeur A."/>
            <person name="Murphy C."/>
            <person name="Neiman D."/>
            <person name="Pearson M."/>
            <person name="Priest M."/>
            <person name="Roberts A."/>
            <person name="Saif S."/>
            <person name="Shea T."/>
            <person name="Shenoy N."/>
            <person name="Sisk P."/>
            <person name="Stolte C."/>
            <person name="Sykes S."/>
            <person name="Wortman J."/>
            <person name="Nusbaum C."/>
            <person name="Birren B."/>
        </authorList>
    </citation>
    <scope>NUCLEOTIDE SEQUENCE [LARGE SCALE GENOMIC DNA]</scope>
    <source>
        <strain evidence="7">25433</strain>
    </source>
</reference>
<evidence type="ECO:0000256" key="5">
    <source>
        <dbReference type="SAM" id="Phobius"/>
    </source>
</evidence>
<protein>
    <recommendedName>
        <fullName evidence="6">Glycosyl transferase 64 domain-containing protein</fullName>
    </recommendedName>
</protein>
<proteinExistence type="predicted"/>
<sequence>MFHIFQSNSFRHQFLETANHFRSFIGWRFFRRIFTMLVIFSMIVSIIIIGIRGSEVGEGFFPIRLLSQQFTCASTKQRGRQDIWNESKAKYSHLANERFTIAMLTYRRPKELNHTLIVLLEENIPSLYEIIVIWGDLEAELPMNFVSKYKVPVRFRMALKDSLNEKLRPDPDFKTQAILLADDDVYYRPRDVEFVFQTWISSHRRPRSLLRHRRRGKERDDYSMILTNLCFSHISFMGYYWSNDSTMAKIRDYVDGVFNCKDIALNYVQRLLTGQGPLQLNGRERYVNPNPAKGISTKPGHLEARSKCLNEFVKMFRCMPLVDETAHIQNALIGM</sequence>
<dbReference type="GO" id="GO:0016020">
    <property type="term" value="C:membrane"/>
    <property type="evidence" value="ECO:0007669"/>
    <property type="project" value="UniProtKB-SubCell"/>
</dbReference>
<evidence type="ECO:0000259" key="6">
    <source>
        <dbReference type="Pfam" id="PF09258"/>
    </source>
</evidence>
<dbReference type="HOGENOM" id="CLU_051555_0_0_1"/>
<name>X0LHN5_FUSOX</name>
<dbReference type="OrthoDB" id="1733656at2759"/>
<keyword evidence="4" id="KW-1015">Disulfide bond</keyword>
<dbReference type="Pfam" id="PF09258">
    <property type="entry name" value="Glyco_transf_64"/>
    <property type="match status" value="1"/>
</dbReference>
<evidence type="ECO:0000256" key="4">
    <source>
        <dbReference type="ARBA" id="ARBA00023157"/>
    </source>
</evidence>
<dbReference type="InterPro" id="IPR004263">
    <property type="entry name" value="Exostosin"/>
</dbReference>
<feature type="transmembrane region" description="Helical" evidence="5">
    <location>
        <begin position="29"/>
        <end position="51"/>
    </location>
</feature>
<dbReference type="GO" id="GO:0016757">
    <property type="term" value="F:glycosyltransferase activity"/>
    <property type="evidence" value="ECO:0007669"/>
    <property type="project" value="InterPro"/>
</dbReference>
<organism evidence="7">
    <name type="scientific">Fusarium oxysporum f. sp. vasinfectum 25433</name>
    <dbReference type="NCBI Taxonomy" id="1089449"/>
    <lineage>
        <taxon>Eukaryota</taxon>
        <taxon>Fungi</taxon>
        <taxon>Dikarya</taxon>
        <taxon>Ascomycota</taxon>
        <taxon>Pezizomycotina</taxon>
        <taxon>Sordariomycetes</taxon>
        <taxon>Hypocreomycetidae</taxon>
        <taxon>Hypocreales</taxon>
        <taxon>Nectriaceae</taxon>
        <taxon>Fusarium</taxon>
        <taxon>Fusarium oxysporum species complex</taxon>
    </lineage>
</organism>
<evidence type="ECO:0000313" key="7">
    <source>
        <dbReference type="EMBL" id="EXM20546.1"/>
    </source>
</evidence>
<keyword evidence="5" id="KW-1133">Transmembrane helix</keyword>
<keyword evidence="5" id="KW-0812">Transmembrane</keyword>
<evidence type="ECO:0000256" key="2">
    <source>
        <dbReference type="ARBA" id="ARBA00022679"/>
    </source>
</evidence>
<dbReference type="PANTHER" id="PTHR48261">
    <property type="entry name" value="ACETYLGLUCOSAMINYLTRANSFERASE"/>
    <property type="match status" value="1"/>
</dbReference>
<accession>X0LHN5</accession>
<dbReference type="SUPFAM" id="SSF53448">
    <property type="entry name" value="Nucleotide-diphospho-sugar transferases"/>
    <property type="match status" value="1"/>
</dbReference>
<dbReference type="InterPro" id="IPR029044">
    <property type="entry name" value="Nucleotide-diphossugar_trans"/>
</dbReference>
<dbReference type="Gene3D" id="3.90.550.10">
    <property type="entry name" value="Spore Coat Polysaccharide Biosynthesis Protein SpsA, Chain A"/>
    <property type="match status" value="1"/>
</dbReference>
<reference evidence="7" key="2">
    <citation type="submission" date="2012-05" db="EMBL/GenBank/DDBJ databases">
        <title>The Genome Annotation of Fusarium oxysporum Cotton.</title>
        <authorList>
            <consortium name="The Broad Institute Genomics Platform"/>
            <person name="Ma L.-J."/>
            <person name="Corby-Kistler H."/>
            <person name="Broz K."/>
            <person name="Gale L.R."/>
            <person name="Jonkers W."/>
            <person name="O'Donnell K."/>
            <person name="Ploetz R."/>
            <person name="Steinberg C."/>
            <person name="Schwartz D.C."/>
            <person name="VanEtten H."/>
            <person name="Zhou S."/>
            <person name="Young S.K."/>
            <person name="Zeng Q."/>
            <person name="Gargeya S."/>
            <person name="Fitzgerald M."/>
            <person name="Abouelleil A."/>
            <person name="Alvarado L."/>
            <person name="Chapman S.B."/>
            <person name="Gainer-Dewar J."/>
            <person name="Goldberg J."/>
            <person name="Griggs A."/>
            <person name="Gujja S."/>
            <person name="Hansen M."/>
            <person name="Howarth C."/>
            <person name="Imamovic A."/>
            <person name="Ireland A."/>
            <person name="Larimer J."/>
            <person name="McCowan C."/>
            <person name="Murphy C."/>
            <person name="Pearson M."/>
            <person name="Poon T.W."/>
            <person name="Priest M."/>
            <person name="Roberts A."/>
            <person name="Saif S."/>
            <person name="Shea T."/>
            <person name="Sykes S."/>
            <person name="Wortman J."/>
            <person name="Nusbaum C."/>
            <person name="Birren B."/>
        </authorList>
    </citation>
    <scope>NUCLEOTIDE SEQUENCE</scope>
    <source>
        <strain evidence="7">25433</strain>
    </source>
</reference>
<dbReference type="EMBL" id="JH657952">
    <property type="protein sequence ID" value="EXM20546.1"/>
    <property type="molecule type" value="Genomic_DNA"/>
</dbReference>
<dbReference type="InterPro" id="IPR015338">
    <property type="entry name" value="GT64_dom"/>
</dbReference>
<keyword evidence="3 5" id="KW-0472">Membrane</keyword>
<dbReference type="AlphaFoldDB" id="X0LHN5"/>